<keyword evidence="8 11" id="KW-0249">Electron transport</keyword>
<accession>A0A6N8I4B6</accession>
<dbReference type="SUPFAM" id="SSF63380">
    <property type="entry name" value="Riboflavin synthase domain-like"/>
    <property type="match status" value="1"/>
</dbReference>
<dbReference type="InterPro" id="IPR017938">
    <property type="entry name" value="Riboflavin_synthase-like_b-brl"/>
</dbReference>
<keyword evidence="6 11" id="KW-0274">FAD</keyword>
<dbReference type="Pfam" id="PF10418">
    <property type="entry name" value="DHODB_Fe-S_bind"/>
    <property type="match status" value="1"/>
</dbReference>
<comment type="cofactor">
    <cofactor evidence="11 12">
        <name>FAD</name>
        <dbReference type="ChEBI" id="CHEBI:57692"/>
    </cofactor>
    <text evidence="11 12">Binds 1 FAD per subunit.</text>
</comment>
<keyword evidence="4 11" id="KW-0001">2Fe-2S</keyword>
<dbReference type="Gene3D" id="2.10.240.10">
    <property type="entry name" value="Dihydroorotate dehydrogenase, electron transfer subunit"/>
    <property type="match status" value="1"/>
</dbReference>
<evidence type="ECO:0000313" key="16">
    <source>
        <dbReference type="Proteomes" id="UP000469440"/>
    </source>
</evidence>
<dbReference type="GO" id="GO:0044205">
    <property type="term" value="P:'de novo' UMP biosynthetic process"/>
    <property type="evidence" value="ECO:0007669"/>
    <property type="project" value="UniProtKB-UniRule"/>
</dbReference>
<keyword evidence="16" id="KW-1185">Reference proteome</keyword>
<sequence length="255" mass="27081">MKSYDTAACEILKKAEIAPGFFDLTVSCAEAARKARAGQFAQFLVPGKTLRRPISICGIDRANGTLRFVFQVRGEGTRALSLLNPGEPVNLLAPLGNGFDLGDTSRRALFVGGGIGVPPLLEAAKPFGKNAVLAAGFRSRDAVILKDDFESTGCETRIATDDGSFGRRGLVLDLIGDLAFDVVFACGPKPMLRAIAKLAAERGVPCYVSMEERMACGIGACLGCAVKLRGENGDYFGHVCKDGPVFDAETVVWEE</sequence>
<keyword evidence="5 11" id="KW-0479">Metal-binding</keyword>
<evidence type="ECO:0000256" key="6">
    <source>
        <dbReference type="ARBA" id="ARBA00022827"/>
    </source>
</evidence>
<evidence type="ECO:0000256" key="5">
    <source>
        <dbReference type="ARBA" id="ARBA00022723"/>
    </source>
</evidence>
<proteinExistence type="inferred from homology"/>
<evidence type="ECO:0000259" key="14">
    <source>
        <dbReference type="PROSITE" id="PS51384"/>
    </source>
</evidence>
<feature type="binding site" evidence="11 13">
    <location>
        <position position="221"/>
    </location>
    <ligand>
        <name>[2Fe-2S] cluster</name>
        <dbReference type="ChEBI" id="CHEBI:190135"/>
    </ligand>
</feature>
<evidence type="ECO:0000313" key="15">
    <source>
        <dbReference type="EMBL" id="MVB12597.1"/>
    </source>
</evidence>
<feature type="binding site" evidence="11 13">
    <location>
        <position position="216"/>
    </location>
    <ligand>
        <name>[2Fe-2S] cluster</name>
        <dbReference type="ChEBI" id="CHEBI:190135"/>
    </ligand>
</feature>
<evidence type="ECO:0000256" key="13">
    <source>
        <dbReference type="PIRSR" id="PIRSR006816-2"/>
    </source>
</evidence>
<dbReference type="InterPro" id="IPR050353">
    <property type="entry name" value="PyrK_electron_transfer"/>
</dbReference>
<dbReference type="PANTHER" id="PTHR43513">
    <property type="entry name" value="DIHYDROOROTATE DEHYDROGENASE B (NAD(+)), ELECTRON TRANSFER SUBUNIT"/>
    <property type="match status" value="1"/>
</dbReference>
<dbReference type="GO" id="GO:0046872">
    <property type="term" value="F:metal ion binding"/>
    <property type="evidence" value="ECO:0007669"/>
    <property type="project" value="UniProtKB-KW"/>
</dbReference>
<evidence type="ECO:0000256" key="4">
    <source>
        <dbReference type="ARBA" id="ARBA00022714"/>
    </source>
</evidence>
<comment type="similarity">
    <text evidence="1 11">Belongs to the PyrK family.</text>
</comment>
<dbReference type="InterPro" id="IPR023455">
    <property type="entry name" value="Dihydroorotate_DHASE_ETsu"/>
</dbReference>
<feature type="binding site" evidence="11 13">
    <location>
        <position position="240"/>
    </location>
    <ligand>
        <name>[2Fe-2S] cluster</name>
        <dbReference type="ChEBI" id="CHEBI:190135"/>
    </ligand>
</feature>
<comment type="cofactor">
    <cofactor evidence="11">
        <name>[2Fe-2S] cluster</name>
        <dbReference type="ChEBI" id="CHEBI:190135"/>
    </cofactor>
    <text evidence="11">Binds 1 [2Fe-2S] cluster per subunit.</text>
</comment>
<dbReference type="Proteomes" id="UP000469440">
    <property type="component" value="Unassembled WGS sequence"/>
</dbReference>
<dbReference type="InterPro" id="IPR039261">
    <property type="entry name" value="FNR_nucleotide-bd"/>
</dbReference>
<evidence type="ECO:0000256" key="3">
    <source>
        <dbReference type="ARBA" id="ARBA00022630"/>
    </source>
</evidence>
<feature type="binding site" evidence="11 13">
    <location>
        <position position="224"/>
    </location>
    <ligand>
        <name>[2Fe-2S] cluster</name>
        <dbReference type="ChEBI" id="CHEBI:190135"/>
    </ligand>
</feature>
<dbReference type="SUPFAM" id="SSF52343">
    <property type="entry name" value="Ferredoxin reductase-like, C-terminal NADP-linked domain"/>
    <property type="match status" value="1"/>
</dbReference>
<name>A0A6N8I4B6_9FIRM</name>
<dbReference type="GO" id="GO:0009055">
    <property type="term" value="F:electron transfer activity"/>
    <property type="evidence" value="ECO:0007669"/>
    <property type="project" value="UniProtKB-UniRule"/>
</dbReference>
<comment type="pathway">
    <text evidence="11">Pyrimidine metabolism; UMP biosynthesis via de novo pathway; orotate from (S)-dihydroorotate (NAD(+) route): step 1/1.</text>
</comment>
<dbReference type="AlphaFoldDB" id="A0A6N8I4B6"/>
<dbReference type="PIRSF" id="PIRSF006816">
    <property type="entry name" value="Cyc3_hyd_g"/>
    <property type="match status" value="1"/>
</dbReference>
<dbReference type="UniPathway" id="UPA00070">
    <property type="reaction ID" value="UER00945"/>
</dbReference>
<evidence type="ECO:0000256" key="12">
    <source>
        <dbReference type="PIRSR" id="PIRSR006816-1"/>
    </source>
</evidence>
<comment type="function">
    <text evidence="11">Responsible for channeling the electrons from the oxidation of dihydroorotate from the FMN redox center in the PyrD type B subunit to the ultimate electron acceptor NAD(+).</text>
</comment>
<keyword evidence="3 11" id="KW-0285">Flavoprotein</keyword>
<dbReference type="CDD" id="cd06218">
    <property type="entry name" value="DHOD_e_trans"/>
    <property type="match status" value="1"/>
</dbReference>
<dbReference type="InterPro" id="IPR037117">
    <property type="entry name" value="Dihydroorotate_DH_ele_sf"/>
</dbReference>
<dbReference type="InterPro" id="IPR012165">
    <property type="entry name" value="Cyt_c3_hydrogenase_gsu"/>
</dbReference>
<dbReference type="GO" id="GO:0016491">
    <property type="term" value="F:oxidoreductase activity"/>
    <property type="evidence" value="ECO:0007669"/>
    <property type="project" value="InterPro"/>
</dbReference>
<keyword evidence="2 11" id="KW-0813">Transport</keyword>
<evidence type="ECO:0000256" key="8">
    <source>
        <dbReference type="ARBA" id="ARBA00022982"/>
    </source>
</evidence>
<comment type="cofactor">
    <cofactor evidence="13">
        <name>[2Fe-2S] cluster</name>
        <dbReference type="ChEBI" id="CHEBI:190135"/>
    </cofactor>
    <text evidence="13">Binds 1 [2Fe-2S] cluster per subunit.</text>
</comment>
<protein>
    <recommendedName>
        <fullName evidence="11">Dihydroorotate dehydrogenase B (NAD(+)), electron transfer subunit</fullName>
    </recommendedName>
    <alternativeName>
        <fullName evidence="11">Dihydroorotate oxidase B, electron transfer subunit</fullName>
    </alternativeName>
</protein>
<feature type="domain" description="FAD-binding FR-type" evidence="14">
    <location>
        <begin position="4"/>
        <end position="101"/>
    </location>
</feature>
<comment type="caution">
    <text evidence="15">The sequence shown here is derived from an EMBL/GenBank/DDBJ whole genome shotgun (WGS) entry which is preliminary data.</text>
</comment>
<evidence type="ECO:0000256" key="7">
    <source>
        <dbReference type="ARBA" id="ARBA00022975"/>
    </source>
</evidence>
<dbReference type="EMBL" id="VWXL01000100">
    <property type="protein sequence ID" value="MVB12597.1"/>
    <property type="molecule type" value="Genomic_DNA"/>
</dbReference>
<organism evidence="15 16">
    <name type="scientific">Caproicibacter fermentans</name>
    <dbReference type="NCBI Taxonomy" id="2576756"/>
    <lineage>
        <taxon>Bacteria</taxon>
        <taxon>Bacillati</taxon>
        <taxon>Bacillota</taxon>
        <taxon>Clostridia</taxon>
        <taxon>Eubacteriales</taxon>
        <taxon>Acutalibacteraceae</taxon>
        <taxon>Caproicibacter</taxon>
    </lineage>
</organism>
<keyword evidence="7 11" id="KW-0665">Pyrimidine biosynthesis</keyword>
<feature type="binding site" evidence="11 12">
    <location>
        <begin position="76"/>
        <end position="77"/>
    </location>
    <ligand>
        <name>FAD</name>
        <dbReference type="ChEBI" id="CHEBI:57692"/>
    </ligand>
</feature>
<dbReference type="PANTHER" id="PTHR43513:SF3">
    <property type="entry name" value="DIHYDROOROTATE DEHYDROGENASE B (NAD(+)), ELECTRON TRANSFER SUBUNIT-RELATED"/>
    <property type="match status" value="1"/>
</dbReference>
<dbReference type="GO" id="GO:0050660">
    <property type="term" value="F:flavin adenine dinucleotide binding"/>
    <property type="evidence" value="ECO:0007669"/>
    <property type="project" value="InterPro"/>
</dbReference>
<dbReference type="InterPro" id="IPR017927">
    <property type="entry name" value="FAD-bd_FR_type"/>
</dbReference>
<feature type="binding site" evidence="11 12">
    <location>
        <begin position="69"/>
        <end position="71"/>
    </location>
    <ligand>
        <name>FAD</name>
        <dbReference type="ChEBI" id="CHEBI:57692"/>
    </ligand>
</feature>
<evidence type="ECO:0000256" key="10">
    <source>
        <dbReference type="ARBA" id="ARBA00023014"/>
    </source>
</evidence>
<feature type="binding site" evidence="11 12">
    <location>
        <begin position="52"/>
        <end position="55"/>
    </location>
    <ligand>
        <name>FAD</name>
        <dbReference type="ChEBI" id="CHEBI:57692"/>
    </ligand>
</feature>
<dbReference type="GO" id="GO:0051537">
    <property type="term" value="F:2 iron, 2 sulfur cluster binding"/>
    <property type="evidence" value="ECO:0007669"/>
    <property type="project" value="UniProtKB-KW"/>
</dbReference>
<evidence type="ECO:0000256" key="9">
    <source>
        <dbReference type="ARBA" id="ARBA00023004"/>
    </source>
</evidence>
<dbReference type="InterPro" id="IPR019480">
    <property type="entry name" value="Dihydroorotate_DH_Fe-S-bd"/>
</dbReference>
<dbReference type="Gene3D" id="3.40.50.80">
    <property type="entry name" value="Nucleotide-binding domain of ferredoxin-NADP reductase (FNR) module"/>
    <property type="match status" value="1"/>
</dbReference>
<keyword evidence="9 11" id="KW-0408">Iron</keyword>
<evidence type="ECO:0000256" key="11">
    <source>
        <dbReference type="HAMAP-Rule" id="MF_01211"/>
    </source>
</evidence>
<evidence type="ECO:0000256" key="1">
    <source>
        <dbReference type="ARBA" id="ARBA00006422"/>
    </source>
</evidence>
<reference evidence="15 16" key="1">
    <citation type="submission" date="2019-09" db="EMBL/GenBank/DDBJ databases">
        <title>Genome sequence of Clostridium sp. EA1.</title>
        <authorList>
            <person name="Poehlein A."/>
            <person name="Bengelsdorf F.R."/>
            <person name="Daniel R."/>
        </authorList>
    </citation>
    <scope>NUCLEOTIDE SEQUENCE [LARGE SCALE GENOMIC DNA]</scope>
    <source>
        <strain evidence="15 16">EA1</strain>
    </source>
</reference>
<dbReference type="HAMAP" id="MF_01211">
    <property type="entry name" value="DHODB_Fe_S_bind"/>
    <property type="match status" value="1"/>
</dbReference>
<dbReference type="PROSITE" id="PS51384">
    <property type="entry name" value="FAD_FR"/>
    <property type="match status" value="1"/>
</dbReference>
<evidence type="ECO:0000256" key="2">
    <source>
        <dbReference type="ARBA" id="ARBA00022448"/>
    </source>
</evidence>
<dbReference type="RefSeq" id="WP_330594077.1">
    <property type="nucleotide sequence ID" value="NZ_VWXL01000100.1"/>
</dbReference>
<dbReference type="Gene3D" id="2.40.30.10">
    <property type="entry name" value="Translation factors"/>
    <property type="match status" value="1"/>
</dbReference>
<comment type="subunit">
    <text evidence="11">Heterotetramer of 2 PyrK and 2 PyrD type B subunits.</text>
</comment>
<gene>
    <name evidence="11 15" type="primary">pyrK</name>
    <name evidence="15" type="ORF">CAFE_33380</name>
</gene>
<keyword evidence="10 11" id="KW-0411">Iron-sulfur</keyword>